<keyword evidence="4" id="KW-1185">Reference proteome</keyword>
<dbReference type="RefSeq" id="WP_310471004.1">
    <property type="nucleotide sequence ID" value="NZ_CP136522.1"/>
</dbReference>
<evidence type="ECO:0000313" key="3">
    <source>
        <dbReference type="EMBL" id="WOT06731.1"/>
    </source>
</evidence>
<dbReference type="EMBL" id="CP136522">
    <property type="protein sequence ID" value="WOT06731.1"/>
    <property type="molecule type" value="Genomic_DNA"/>
</dbReference>
<dbReference type="SUPFAM" id="SSF111369">
    <property type="entry name" value="HlyD-like secretion proteins"/>
    <property type="match status" value="1"/>
</dbReference>
<evidence type="ECO:0000256" key="1">
    <source>
        <dbReference type="ARBA" id="ARBA00009477"/>
    </source>
</evidence>
<dbReference type="Gene3D" id="2.40.420.20">
    <property type="match status" value="1"/>
</dbReference>
<comment type="similarity">
    <text evidence="1">Belongs to the membrane fusion protein (MFP) (TC 8.A.1) family.</text>
</comment>
<dbReference type="Gene3D" id="2.40.50.100">
    <property type="match status" value="1"/>
</dbReference>
<evidence type="ECO:0000313" key="4">
    <source>
        <dbReference type="Proteomes" id="UP001529491"/>
    </source>
</evidence>
<organism evidence="3 4">
    <name type="scientific">Shewanella youngdeokensis</name>
    <dbReference type="NCBI Taxonomy" id="2999068"/>
    <lineage>
        <taxon>Bacteria</taxon>
        <taxon>Pseudomonadati</taxon>
        <taxon>Pseudomonadota</taxon>
        <taxon>Gammaproteobacteria</taxon>
        <taxon>Alteromonadales</taxon>
        <taxon>Shewanellaceae</taxon>
        <taxon>Shewanella</taxon>
    </lineage>
</organism>
<dbReference type="Pfam" id="PF25917">
    <property type="entry name" value="BSH_RND"/>
    <property type="match status" value="1"/>
</dbReference>
<dbReference type="InterPro" id="IPR058625">
    <property type="entry name" value="MdtA-like_BSH"/>
</dbReference>
<dbReference type="InterPro" id="IPR006143">
    <property type="entry name" value="RND_pump_MFP"/>
</dbReference>
<dbReference type="Gene3D" id="1.10.287.470">
    <property type="entry name" value="Helix hairpin bin"/>
    <property type="match status" value="1"/>
</dbReference>
<proteinExistence type="inferred from homology"/>
<sequence length="371" mass="41326">MIRTPITIANSRRYSVLLLLLIPLIGCSEANVPNSNKPIIHPIKVASISDLNKRNIKHFPAKISANREVEASFQVAGRLTTFAIKPGDEVSKGELLASVDERDFVNELALKTADYRLAVANFERIELLLDKKMISQADYDQAKAQLVSTQAQMRLYQDRVKDTNIYAPFSGQVAETYVENFQYIQPQQAILSLQSTDILDVIIQLPESLLINLQTEKADPDYHPTLTLGAAHQHSYQVTYKQHSTTVNPGTQSYEVIFSLPNPKDLTLYPGMAATLEVDFDQLIPNQHPTHTVQVPLTAVLTDDQSKQAQIWVLDQHTNTLSPRVVSIGEISGQQVTISGDVNHEDVIATAGLNRLYKGIKVKPLMHERGL</sequence>
<dbReference type="Gene3D" id="2.40.30.170">
    <property type="match status" value="1"/>
</dbReference>
<name>A0ABZ0K4A3_9GAMM</name>
<gene>
    <name evidence="3" type="ORF">RGE70_08270</name>
</gene>
<evidence type="ECO:0000259" key="2">
    <source>
        <dbReference type="Pfam" id="PF25917"/>
    </source>
</evidence>
<dbReference type="PANTHER" id="PTHR30469:SF20">
    <property type="entry name" value="EFFLUX RND TRANSPORTER PERIPLASMIC ADAPTOR SUBUNIT"/>
    <property type="match status" value="1"/>
</dbReference>
<feature type="domain" description="Multidrug resistance protein MdtA-like barrel-sandwich hybrid" evidence="2">
    <location>
        <begin position="68"/>
        <end position="188"/>
    </location>
</feature>
<dbReference type="Proteomes" id="UP001529491">
    <property type="component" value="Chromosome"/>
</dbReference>
<protein>
    <submittedName>
        <fullName evidence="3">Efflux RND transporter periplasmic adaptor subunit</fullName>
    </submittedName>
</protein>
<dbReference type="PANTHER" id="PTHR30469">
    <property type="entry name" value="MULTIDRUG RESISTANCE PROTEIN MDTA"/>
    <property type="match status" value="1"/>
</dbReference>
<accession>A0ABZ0K4A3</accession>
<reference evidence="3 4" key="1">
    <citation type="submission" date="2023-10" db="EMBL/GenBank/DDBJ databases">
        <title>Complete genome sequence of Shewanella sp. DAU334.</title>
        <authorList>
            <person name="Lee Y.-S."/>
            <person name="Jeong H.-R."/>
            <person name="Hwang E.-J."/>
            <person name="Choi Y.-L."/>
            <person name="Kim G.-D."/>
        </authorList>
    </citation>
    <scope>NUCLEOTIDE SEQUENCE [LARGE SCALE GENOMIC DNA]</scope>
    <source>
        <strain evidence="3 4">DAU334</strain>
    </source>
</reference>
<dbReference type="NCBIfam" id="TIGR01730">
    <property type="entry name" value="RND_mfp"/>
    <property type="match status" value="1"/>
</dbReference>